<feature type="transmembrane region" description="Helical" evidence="7">
    <location>
        <begin position="137"/>
        <end position="154"/>
    </location>
</feature>
<dbReference type="PANTHER" id="PTHR43394:SF1">
    <property type="entry name" value="ATP-BINDING CASSETTE SUB-FAMILY B MEMBER 10, MITOCHONDRIAL"/>
    <property type="match status" value="1"/>
</dbReference>
<evidence type="ECO:0000313" key="10">
    <source>
        <dbReference type="EMBL" id="MBE5035214.1"/>
    </source>
</evidence>
<keyword evidence="5 7" id="KW-1133">Transmembrane helix</keyword>
<dbReference type="InterPro" id="IPR017871">
    <property type="entry name" value="ABC_transporter-like_CS"/>
</dbReference>
<keyword evidence="4 10" id="KW-0067">ATP-binding</keyword>
<evidence type="ECO:0000256" key="3">
    <source>
        <dbReference type="ARBA" id="ARBA00022741"/>
    </source>
</evidence>
<dbReference type="Proteomes" id="UP001516588">
    <property type="component" value="Unassembled WGS sequence"/>
</dbReference>
<evidence type="ECO:0000259" key="8">
    <source>
        <dbReference type="PROSITE" id="PS50893"/>
    </source>
</evidence>
<dbReference type="EMBL" id="JADCKA010000003">
    <property type="protein sequence ID" value="MBE5035214.1"/>
    <property type="molecule type" value="Genomic_DNA"/>
</dbReference>
<dbReference type="PROSITE" id="PS00211">
    <property type="entry name" value="ABC_TRANSPORTER_1"/>
    <property type="match status" value="1"/>
</dbReference>
<dbReference type="Gene3D" id="1.20.1560.10">
    <property type="entry name" value="ABC transporter type 1, transmembrane domain"/>
    <property type="match status" value="1"/>
</dbReference>
<keyword evidence="6 7" id="KW-0472">Membrane</keyword>
<feature type="domain" description="ABC transporter" evidence="8">
    <location>
        <begin position="332"/>
        <end position="565"/>
    </location>
</feature>
<proteinExistence type="predicted"/>
<evidence type="ECO:0000256" key="2">
    <source>
        <dbReference type="ARBA" id="ARBA00022692"/>
    </source>
</evidence>
<dbReference type="PROSITE" id="PS50893">
    <property type="entry name" value="ABC_TRANSPORTER_2"/>
    <property type="match status" value="1"/>
</dbReference>
<dbReference type="InterPro" id="IPR003439">
    <property type="entry name" value="ABC_transporter-like_ATP-bd"/>
</dbReference>
<dbReference type="RefSeq" id="WP_226384883.1">
    <property type="nucleotide sequence ID" value="NZ_JADCKA010000003.1"/>
</dbReference>
<dbReference type="InterPro" id="IPR011527">
    <property type="entry name" value="ABC1_TM_dom"/>
</dbReference>
<dbReference type="SUPFAM" id="SSF90123">
    <property type="entry name" value="ABC transporter transmembrane region"/>
    <property type="match status" value="1"/>
</dbReference>
<dbReference type="InterPro" id="IPR003593">
    <property type="entry name" value="AAA+_ATPase"/>
</dbReference>
<dbReference type="Pfam" id="PF00005">
    <property type="entry name" value="ABC_tran"/>
    <property type="match status" value="1"/>
</dbReference>
<feature type="domain" description="ABC transmembrane type-1" evidence="9">
    <location>
        <begin position="26"/>
        <end position="301"/>
    </location>
</feature>
<dbReference type="SMART" id="SM00382">
    <property type="entry name" value="AAA"/>
    <property type="match status" value="1"/>
</dbReference>
<comment type="caution">
    <text evidence="10">The sequence shown here is derived from an EMBL/GenBank/DDBJ whole genome shotgun (WGS) entry which is preliminary data.</text>
</comment>
<dbReference type="PANTHER" id="PTHR43394">
    <property type="entry name" value="ATP-DEPENDENT PERMEASE MDL1, MITOCHONDRIAL"/>
    <property type="match status" value="1"/>
</dbReference>
<evidence type="ECO:0000256" key="4">
    <source>
        <dbReference type="ARBA" id="ARBA00022840"/>
    </source>
</evidence>
<dbReference type="Gene3D" id="3.40.50.300">
    <property type="entry name" value="P-loop containing nucleotide triphosphate hydrolases"/>
    <property type="match status" value="1"/>
</dbReference>
<dbReference type="PROSITE" id="PS50929">
    <property type="entry name" value="ABC_TM1F"/>
    <property type="match status" value="1"/>
</dbReference>
<reference evidence="10 11" key="1">
    <citation type="submission" date="2020-10" db="EMBL/GenBank/DDBJ databases">
        <title>ChiBAC.</title>
        <authorList>
            <person name="Zenner C."/>
            <person name="Hitch T.C.A."/>
            <person name="Clavel T."/>
        </authorList>
    </citation>
    <scope>NUCLEOTIDE SEQUENCE [LARGE SCALE GENOMIC DNA]</scope>
    <source>
        <strain evidence="10 11">DSM 108706</strain>
    </source>
</reference>
<keyword evidence="3" id="KW-0547">Nucleotide-binding</keyword>
<evidence type="ECO:0000256" key="6">
    <source>
        <dbReference type="ARBA" id="ARBA00023136"/>
    </source>
</evidence>
<comment type="subcellular location">
    <subcellularLocation>
        <location evidence="1">Cell membrane</location>
        <topology evidence="1">Multi-pass membrane protein</topology>
    </subcellularLocation>
</comment>
<feature type="transmembrane region" description="Helical" evidence="7">
    <location>
        <begin position="248"/>
        <end position="266"/>
    </location>
</feature>
<dbReference type="InterPro" id="IPR027417">
    <property type="entry name" value="P-loop_NTPase"/>
</dbReference>
<feature type="transmembrane region" description="Helical" evidence="7">
    <location>
        <begin position="272"/>
        <end position="293"/>
    </location>
</feature>
<feature type="transmembrane region" description="Helical" evidence="7">
    <location>
        <begin position="21"/>
        <end position="42"/>
    </location>
</feature>
<name>A0ABR9QWG1_9FIRM</name>
<evidence type="ECO:0000259" key="9">
    <source>
        <dbReference type="PROSITE" id="PS50929"/>
    </source>
</evidence>
<evidence type="ECO:0000256" key="1">
    <source>
        <dbReference type="ARBA" id="ARBA00004651"/>
    </source>
</evidence>
<dbReference type="InterPro" id="IPR039421">
    <property type="entry name" value="Type_1_exporter"/>
</dbReference>
<evidence type="ECO:0000313" key="11">
    <source>
        <dbReference type="Proteomes" id="UP001516588"/>
    </source>
</evidence>
<organism evidence="10 11">
    <name type="scientific">Gallibacter intestinalis</name>
    <dbReference type="NCBI Taxonomy" id="2779356"/>
    <lineage>
        <taxon>Bacteria</taxon>
        <taxon>Bacillati</taxon>
        <taxon>Bacillota</taxon>
        <taxon>Clostridia</taxon>
        <taxon>Eubacteriales</taxon>
        <taxon>Eubacteriaceae</taxon>
        <taxon>Gallibacter</taxon>
    </lineage>
</organism>
<feature type="transmembrane region" description="Helical" evidence="7">
    <location>
        <begin position="54"/>
        <end position="72"/>
    </location>
</feature>
<keyword evidence="11" id="KW-1185">Reference proteome</keyword>
<evidence type="ECO:0000256" key="7">
    <source>
        <dbReference type="SAM" id="Phobius"/>
    </source>
</evidence>
<dbReference type="CDD" id="cd18781">
    <property type="entry name" value="ABC_6TM_AarD_CydDC_like"/>
    <property type="match status" value="1"/>
</dbReference>
<keyword evidence="2 7" id="KW-0812">Transmembrane</keyword>
<accession>A0ABR9QWG1</accession>
<dbReference type="InterPro" id="IPR036640">
    <property type="entry name" value="ABC1_TM_sf"/>
</dbReference>
<dbReference type="SUPFAM" id="SSF52540">
    <property type="entry name" value="P-loop containing nucleoside triphosphate hydrolases"/>
    <property type="match status" value="1"/>
</dbReference>
<dbReference type="Pfam" id="PF00664">
    <property type="entry name" value="ABC_membrane"/>
    <property type="match status" value="1"/>
</dbReference>
<gene>
    <name evidence="10" type="ORF">INF20_02835</name>
</gene>
<feature type="transmembrane region" description="Helical" evidence="7">
    <location>
        <begin position="160"/>
        <end position="176"/>
    </location>
</feature>
<sequence>MIKRELIRFMKGAGKYIVAGVWWQWAALLCQIVVVFVLAIIIQGTWQGNIRTEQILWMIAVAVAFMIAKAVCDRLSAGVSYQASEEVKLRLRGKIFEKILALGTSYRDKTSTAELLQLSVEGVEQLEIYYGRYLPQLFYSLLAPLTLFVVLSQVSLKSAAILLVCVPLIPISIVLVQKIAKKLLKKYWGVYTQLGDSFLENLQGLTTLKIYKSDGYASDKMDREAENFRKITMRVLVMQLNSISVMDIVAYAGAGAGIICALLQFSAGNLQLAEMIIIVLLAAEFFIPLRLLGSFFHIAMNGMAASDKIFAFLKTDTEKNCGTQNIEGSVDITIRNLGFAYDKDRKILDGVSMDIHSGQFVSLVGLSGSGKSTIAALIAGKFSGYEGDIKISGKDLNDISEVSLMDSIVTVGYNSFIFGGSVRENLTMAKKDASESEMISVLQKVKLWDFLQKENGLDTKITEQGSNLSGGQRQRLALARALLKDAEMYIFDEASSNIDVESEKVIMDMIKNLAKSKTVLSISHRMANAVDSDVIYVIENGKIIEKGNHLSLLKDKGRYAEIYTKQEKMCAKWENSDEKKQY</sequence>
<evidence type="ECO:0000256" key="5">
    <source>
        <dbReference type="ARBA" id="ARBA00022989"/>
    </source>
</evidence>
<protein>
    <submittedName>
        <fullName evidence="10">ABC transporter ATP-binding protein/permease</fullName>
    </submittedName>
</protein>
<dbReference type="GO" id="GO:0005524">
    <property type="term" value="F:ATP binding"/>
    <property type="evidence" value="ECO:0007669"/>
    <property type="project" value="UniProtKB-KW"/>
</dbReference>